<name>A0A1H9MJI6_9GAMM</name>
<evidence type="ECO:0000256" key="2">
    <source>
        <dbReference type="SAM" id="Phobius"/>
    </source>
</evidence>
<sequence length="298" mass="31398">MTLARHQRGSALLEFAVVGPMITLLGLAVVQYAMLFFAKNQINHASFMAARAGAVANASLDGVRSAYIRALIPLYGGGLDATELAQAAARATADVAAYSRIELLNPTKESFDDWNDPALQKTIGKGKRVIPNRSLAFKDFSKIGAKSGQNIGDANLIKLRITQGYQPKVPLMAGIYAKYLQWLDPHTDTFHTTLVQAGRIPVVTDVTLHMQSDAIESDNPVSSPGPGNNGHPSDPGDPPVATGPEPECETIGCTVDESDPGPSSCDPATDPNGCRPAGCSQGDSSCDPACGVNYCCLN</sequence>
<feature type="transmembrane region" description="Helical" evidence="2">
    <location>
        <begin position="12"/>
        <end position="38"/>
    </location>
</feature>
<evidence type="ECO:0000313" key="5">
    <source>
        <dbReference type="Proteomes" id="UP000199233"/>
    </source>
</evidence>
<accession>A0A1H9MJI6</accession>
<organism evidence="4 5">
    <name type="scientific">Solimonas aquatica</name>
    <dbReference type="NCBI Taxonomy" id="489703"/>
    <lineage>
        <taxon>Bacteria</taxon>
        <taxon>Pseudomonadati</taxon>
        <taxon>Pseudomonadota</taxon>
        <taxon>Gammaproteobacteria</taxon>
        <taxon>Nevskiales</taxon>
        <taxon>Nevskiaceae</taxon>
        <taxon>Solimonas</taxon>
    </lineage>
</organism>
<protein>
    <submittedName>
        <fullName evidence="4">TadE-like protein</fullName>
    </submittedName>
</protein>
<dbReference type="InterPro" id="IPR012495">
    <property type="entry name" value="TadE-like_dom"/>
</dbReference>
<proteinExistence type="predicted"/>
<evidence type="ECO:0000259" key="3">
    <source>
        <dbReference type="Pfam" id="PF07811"/>
    </source>
</evidence>
<dbReference type="EMBL" id="FOFS01000025">
    <property type="protein sequence ID" value="SER23864.1"/>
    <property type="molecule type" value="Genomic_DNA"/>
</dbReference>
<dbReference type="Pfam" id="PF07811">
    <property type="entry name" value="TadE"/>
    <property type="match status" value="1"/>
</dbReference>
<reference evidence="5" key="1">
    <citation type="submission" date="2016-10" db="EMBL/GenBank/DDBJ databases">
        <authorList>
            <person name="Varghese N."/>
            <person name="Submissions S."/>
        </authorList>
    </citation>
    <scope>NUCLEOTIDE SEQUENCE [LARGE SCALE GENOMIC DNA]</scope>
    <source>
        <strain evidence="5">DSM 25927</strain>
    </source>
</reference>
<dbReference type="STRING" id="489703.SAMN04488038_1252"/>
<keyword evidence="2" id="KW-0472">Membrane</keyword>
<dbReference type="OrthoDB" id="8830148at2"/>
<keyword evidence="5" id="KW-1185">Reference proteome</keyword>
<evidence type="ECO:0000256" key="1">
    <source>
        <dbReference type="SAM" id="MobiDB-lite"/>
    </source>
</evidence>
<feature type="domain" description="TadE-like" evidence="3">
    <location>
        <begin position="9"/>
        <end position="51"/>
    </location>
</feature>
<keyword evidence="2" id="KW-1133">Transmembrane helix</keyword>
<gene>
    <name evidence="4" type="ORF">SAMN04488038_1252</name>
</gene>
<evidence type="ECO:0000313" key="4">
    <source>
        <dbReference type="EMBL" id="SER23864.1"/>
    </source>
</evidence>
<dbReference type="RefSeq" id="WP_093289720.1">
    <property type="nucleotide sequence ID" value="NZ_FOFS01000025.1"/>
</dbReference>
<feature type="region of interest" description="Disordered" evidence="1">
    <location>
        <begin position="215"/>
        <end position="284"/>
    </location>
</feature>
<keyword evidence="2" id="KW-0812">Transmembrane</keyword>
<dbReference type="AlphaFoldDB" id="A0A1H9MJI6"/>
<dbReference type="Proteomes" id="UP000199233">
    <property type="component" value="Unassembled WGS sequence"/>
</dbReference>